<dbReference type="VEuPathDB" id="VectorBase:AFAF011512"/>
<protein>
    <submittedName>
        <fullName evidence="2">Uncharacterized protein</fullName>
    </submittedName>
</protein>
<evidence type="ECO:0000256" key="1">
    <source>
        <dbReference type="SAM" id="Phobius"/>
    </source>
</evidence>
<reference evidence="2" key="2">
    <citation type="submission" date="2020-05" db="UniProtKB">
        <authorList>
            <consortium name="EnsemblMetazoa"/>
        </authorList>
    </citation>
    <scope>IDENTIFICATION</scope>
    <source>
        <strain evidence="2">FAR1</strain>
    </source>
</reference>
<evidence type="ECO:0000313" key="2">
    <source>
        <dbReference type="EnsemblMetazoa" id="AFAF011512-PA"/>
    </source>
</evidence>
<name>A0A182QJJ2_9DIPT</name>
<dbReference type="AlphaFoldDB" id="A0A182QJJ2"/>
<feature type="transmembrane region" description="Helical" evidence="1">
    <location>
        <begin position="140"/>
        <end position="159"/>
    </location>
</feature>
<proteinExistence type="predicted"/>
<dbReference type="EMBL" id="AXCN02000553">
    <property type="status" value="NOT_ANNOTATED_CDS"/>
    <property type="molecule type" value="Genomic_DNA"/>
</dbReference>
<reference evidence="3" key="1">
    <citation type="submission" date="2014-01" db="EMBL/GenBank/DDBJ databases">
        <title>The Genome Sequence of Anopheles farauti FAR1 (V2).</title>
        <authorList>
            <consortium name="The Broad Institute Genomics Platform"/>
            <person name="Neafsey D.E."/>
            <person name="Besansky N."/>
            <person name="Howell P."/>
            <person name="Walton C."/>
            <person name="Young S.K."/>
            <person name="Zeng Q."/>
            <person name="Gargeya S."/>
            <person name="Fitzgerald M."/>
            <person name="Haas B."/>
            <person name="Abouelleil A."/>
            <person name="Allen A.W."/>
            <person name="Alvarado L."/>
            <person name="Arachchi H.M."/>
            <person name="Berlin A.M."/>
            <person name="Chapman S.B."/>
            <person name="Gainer-Dewar J."/>
            <person name="Goldberg J."/>
            <person name="Griggs A."/>
            <person name="Gujja S."/>
            <person name="Hansen M."/>
            <person name="Howarth C."/>
            <person name="Imamovic A."/>
            <person name="Ireland A."/>
            <person name="Larimer J."/>
            <person name="McCowan C."/>
            <person name="Murphy C."/>
            <person name="Pearson M."/>
            <person name="Poon T.W."/>
            <person name="Priest M."/>
            <person name="Roberts A."/>
            <person name="Saif S."/>
            <person name="Shea T."/>
            <person name="Sisk P."/>
            <person name="Sykes S."/>
            <person name="Wortman J."/>
            <person name="Nusbaum C."/>
            <person name="Birren B."/>
        </authorList>
    </citation>
    <scope>NUCLEOTIDE SEQUENCE [LARGE SCALE GENOMIC DNA]</scope>
    <source>
        <strain evidence="3">FAR1</strain>
    </source>
</reference>
<dbReference type="EnsemblMetazoa" id="AFAF011512-RA">
    <property type="protein sequence ID" value="AFAF011512-PA"/>
    <property type="gene ID" value="AFAF011512"/>
</dbReference>
<feature type="transmembrane region" description="Helical" evidence="1">
    <location>
        <begin position="75"/>
        <end position="95"/>
    </location>
</feature>
<evidence type="ECO:0000313" key="3">
    <source>
        <dbReference type="Proteomes" id="UP000075886"/>
    </source>
</evidence>
<keyword evidence="1" id="KW-1133">Transmembrane helix</keyword>
<feature type="transmembrane region" description="Helical" evidence="1">
    <location>
        <begin position="20"/>
        <end position="39"/>
    </location>
</feature>
<feature type="transmembrane region" description="Helical" evidence="1">
    <location>
        <begin position="102"/>
        <end position="120"/>
    </location>
</feature>
<sequence length="218" mass="24474">MLESMMMNRIFRYFMKFHGYFIAFCTIFFTSVIIVSSFMGRDVHDEPMFVEEECKYTPLPQHEKGIFEPVLKFPVLIQLESVLWLTASVMLVAGLYKESKNYITPFLALFIADGVVVIVQETVNLCTGRLSELSTIDTRQLVVMILANVYVLVSLIVLYRMFGKDPLPTAQNNFVRFDNEQDVEAVAANGPPTALPSAIPATLYPTSANGGVTQHPTT</sequence>
<keyword evidence="1" id="KW-0472">Membrane</keyword>
<accession>A0A182QJJ2</accession>
<dbReference type="Proteomes" id="UP000075886">
    <property type="component" value="Unassembled WGS sequence"/>
</dbReference>
<organism evidence="2 3">
    <name type="scientific">Anopheles farauti</name>
    <dbReference type="NCBI Taxonomy" id="69004"/>
    <lineage>
        <taxon>Eukaryota</taxon>
        <taxon>Metazoa</taxon>
        <taxon>Ecdysozoa</taxon>
        <taxon>Arthropoda</taxon>
        <taxon>Hexapoda</taxon>
        <taxon>Insecta</taxon>
        <taxon>Pterygota</taxon>
        <taxon>Neoptera</taxon>
        <taxon>Endopterygota</taxon>
        <taxon>Diptera</taxon>
        <taxon>Nematocera</taxon>
        <taxon>Culicoidea</taxon>
        <taxon>Culicidae</taxon>
        <taxon>Anophelinae</taxon>
        <taxon>Anopheles</taxon>
    </lineage>
</organism>
<keyword evidence="1" id="KW-0812">Transmembrane</keyword>
<keyword evidence="3" id="KW-1185">Reference proteome</keyword>